<protein>
    <submittedName>
        <fullName evidence="1">Uncharacterized protein</fullName>
    </submittedName>
</protein>
<proteinExistence type="predicted"/>
<dbReference type="AlphaFoldDB" id="A0A519BIP4"/>
<evidence type="ECO:0000313" key="1">
    <source>
        <dbReference type="EMBL" id="RZD17140.1"/>
    </source>
</evidence>
<organism evidence="1 2">
    <name type="scientific">Acididesulfobacter guangdongensis</name>
    <dbReference type="NCBI Taxonomy" id="2597225"/>
    <lineage>
        <taxon>Bacteria</taxon>
        <taxon>Deltaproteobacteria</taxon>
        <taxon>Candidatus Acidulodesulfobacterales</taxon>
        <taxon>Candidatus Acididesulfobacter</taxon>
    </lineage>
</organism>
<gene>
    <name evidence="1" type="ORF">EVJ46_02620</name>
</gene>
<reference evidence="1 2" key="1">
    <citation type="journal article" date="2019" name="ISME J.">
        <title>Insights into ecological role of a new deltaproteobacterial order Candidatus Acidulodesulfobacterales by metagenomics and metatranscriptomics.</title>
        <authorList>
            <person name="Tan S."/>
            <person name="Liu J."/>
            <person name="Fang Y."/>
            <person name="Hedlund B.P."/>
            <person name="Lian Z.H."/>
            <person name="Huang L.Y."/>
            <person name="Li J.T."/>
            <person name="Huang L.N."/>
            <person name="Li W.J."/>
            <person name="Jiang H.C."/>
            <person name="Dong H.L."/>
            <person name="Shu W.S."/>
        </authorList>
    </citation>
    <scope>NUCLEOTIDE SEQUENCE [LARGE SCALE GENOMIC DNA]</scope>
    <source>
        <strain evidence="1">AP2</strain>
    </source>
</reference>
<dbReference type="Proteomes" id="UP000316562">
    <property type="component" value="Unassembled WGS sequence"/>
</dbReference>
<comment type="caution">
    <text evidence="1">The sequence shown here is derived from an EMBL/GenBank/DDBJ whole genome shotgun (WGS) entry which is preliminary data.</text>
</comment>
<name>A0A519BIP4_ACIG2</name>
<accession>A0A519BIP4</accession>
<evidence type="ECO:0000313" key="2">
    <source>
        <dbReference type="Proteomes" id="UP000316562"/>
    </source>
</evidence>
<dbReference type="EMBL" id="SGBC01000001">
    <property type="protein sequence ID" value="RZD17140.1"/>
    <property type="molecule type" value="Genomic_DNA"/>
</dbReference>
<sequence>MSEYEMVAIAEQLDTSLSLFGPRSAVAKHIPITVQECNILEKDPCILPNTAFACTTARLHYLAMRKIQGVSVIFWKNNLFILIVRNIIIFKKQININFDCNPAYFST</sequence>